<comment type="caution">
    <text evidence="2">The sequence shown here is derived from an EMBL/GenBank/DDBJ whole genome shotgun (WGS) entry which is preliminary data.</text>
</comment>
<dbReference type="EMBL" id="JAMQOP010000005">
    <property type="protein sequence ID" value="MDS0301108.1"/>
    <property type="molecule type" value="Genomic_DNA"/>
</dbReference>
<keyword evidence="3" id="KW-1185">Reference proteome</keyword>
<feature type="transmembrane region" description="Helical" evidence="1">
    <location>
        <begin position="144"/>
        <end position="167"/>
    </location>
</feature>
<evidence type="ECO:0000313" key="3">
    <source>
        <dbReference type="Proteomes" id="UP001257060"/>
    </source>
</evidence>
<keyword evidence="1" id="KW-1133">Transmembrane helix</keyword>
<dbReference type="RefSeq" id="WP_310926029.1">
    <property type="nucleotide sequence ID" value="NZ_JAMQOP010000005.1"/>
</dbReference>
<keyword evidence="1" id="KW-0472">Membrane</keyword>
<reference evidence="2 3" key="1">
    <citation type="submission" date="2022-06" db="EMBL/GenBank/DDBJ databases">
        <title>Halogeometricum sp. a new haloarchaeum isolate from saline soil.</title>
        <authorList>
            <person name="Strakova D."/>
            <person name="Galisteo C."/>
            <person name="Sanchez-Porro C."/>
            <person name="Ventosa A."/>
        </authorList>
    </citation>
    <scope>NUCLEOTIDE SEQUENCE [LARGE SCALE GENOMIC DNA]</scope>
    <source>
        <strain evidence="2 3">S1BR25-6</strain>
    </source>
</reference>
<gene>
    <name evidence="2" type="ORF">NDI76_20435</name>
</gene>
<feature type="transmembrane region" description="Helical" evidence="1">
    <location>
        <begin position="20"/>
        <end position="42"/>
    </location>
</feature>
<accession>A0ABU2GLE1</accession>
<evidence type="ECO:0000256" key="1">
    <source>
        <dbReference type="SAM" id="Phobius"/>
    </source>
</evidence>
<feature type="transmembrane region" description="Helical" evidence="1">
    <location>
        <begin position="83"/>
        <end position="102"/>
    </location>
</feature>
<feature type="transmembrane region" description="Helical" evidence="1">
    <location>
        <begin position="108"/>
        <end position="132"/>
    </location>
</feature>
<proteinExistence type="predicted"/>
<name>A0ABU2GLE1_9EURY</name>
<feature type="transmembrane region" description="Helical" evidence="1">
    <location>
        <begin position="48"/>
        <end position="71"/>
    </location>
</feature>
<protein>
    <submittedName>
        <fullName evidence="2">Uncharacterized protein</fullName>
    </submittedName>
</protein>
<evidence type="ECO:0000313" key="2">
    <source>
        <dbReference type="EMBL" id="MDS0301108.1"/>
    </source>
</evidence>
<feature type="transmembrane region" description="Helical" evidence="1">
    <location>
        <begin position="173"/>
        <end position="191"/>
    </location>
</feature>
<keyword evidence="1" id="KW-0812">Transmembrane</keyword>
<sequence length="207" mass="21931">MTQYESALEERPTPQQRMRLSAISALVGGGLLMITGIALLSVLNEAEFAIVSPIGIVASILIALGLPALYASEHRWFGRLATAGFWTMTVGWVIATVALPIAEYGSGVAFIPTLLGWLVAFLGALVFGVAVLRSDAATTPRLGAWLLVAALPVGLPFAIAFTTYVMGEGADPWAGPFLLYGLAWVVFGRYLRSADWARTASAEVTSD</sequence>
<dbReference type="Proteomes" id="UP001257060">
    <property type="component" value="Unassembled WGS sequence"/>
</dbReference>
<organism evidence="2 3">
    <name type="scientific">Halogeometricum salsisoli</name>
    <dbReference type="NCBI Taxonomy" id="2950536"/>
    <lineage>
        <taxon>Archaea</taxon>
        <taxon>Methanobacteriati</taxon>
        <taxon>Methanobacteriota</taxon>
        <taxon>Stenosarchaea group</taxon>
        <taxon>Halobacteria</taxon>
        <taxon>Halobacteriales</taxon>
        <taxon>Haloferacaceae</taxon>
        <taxon>Halogeometricum</taxon>
    </lineage>
</organism>